<dbReference type="PROSITE" id="PS50885">
    <property type="entry name" value="HAMP"/>
    <property type="match status" value="1"/>
</dbReference>
<dbReference type="AlphaFoldDB" id="A0A6M8G9M9"/>
<feature type="domain" description="Methyl-accepting transducer" evidence="10">
    <location>
        <begin position="413"/>
        <end position="649"/>
    </location>
</feature>
<keyword evidence="6 8" id="KW-0807">Transducer</keyword>
<evidence type="ECO:0000313" key="13">
    <source>
        <dbReference type="Proteomes" id="UP000501379"/>
    </source>
</evidence>
<comment type="similarity">
    <text evidence="7">Belongs to the methyl-accepting chemotaxis (MCP) protein family.</text>
</comment>
<keyword evidence="4 9" id="KW-1133">Transmembrane helix</keyword>
<evidence type="ECO:0000256" key="9">
    <source>
        <dbReference type="SAM" id="Phobius"/>
    </source>
</evidence>
<dbReference type="CDD" id="cd06225">
    <property type="entry name" value="HAMP"/>
    <property type="match status" value="1"/>
</dbReference>
<dbReference type="SUPFAM" id="SSF58104">
    <property type="entry name" value="Methyl-accepting chemotaxis protein (MCP) signaling domain"/>
    <property type="match status" value="1"/>
</dbReference>
<evidence type="ECO:0000256" key="7">
    <source>
        <dbReference type="ARBA" id="ARBA00029447"/>
    </source>
</evidence>
<dbReference type="CDD" id="cd11386">
    <property type="entry name" value="MCP_signal"/>
    <property type="match status" value="1"/>
</dbReference>
<feature type="transmembrane region" description="Helical" evidence="9">
    <location>
        <begin position="332"/>
        <end position="354"/>
    </location>
</feature>
<evidence type="ECO:0000313" key="12">
    <source>
        <dbReference type="EMBL" id="QKE65525.1"/>
    </source>
</evidence>
<dbReference type="PRINTS" id="PR00260">
    <property type="entry name" value="CHEMTRNSDUCR"/>
</dbReference>
<dbReference type="PROSITE" id="PS50111">
    <property type="entry name" value="CHEMOTAXIS_TRANSDUC_2"/>
    <property type="match status" value="1"/>
</dbReference>
<dbReference type="KEGG" id="pcam:HNE05_19905"/>
<dbReference type="GO" id="GO:0006935">
    <property type="term" value="P:chemotaxis"/>
    <property type="evidence" value="ECO:0007669"/>
    <property type="project" value="UniProtKB-KW"/>
</dbReference>
<feature type="domain" description="HAMP" evidence="11">
    <location>
        <begin position="356"/>
        <end position="408"/>
    </location>
</feature>
<protein>
    <submittedName>
        <fullName evidence="12">Methyl-accepting chemotaxis protein</fullName>
    </submittedName>
</protein>
<dbReference type="Proteomes" id="UP000501379">
    <property type="component" value="Chromosome"/>
</dbReference>
<keyword evidence="5 9" id="KW-0472">Membrane</keyword>
<organism evidence="12 13">
    <name type="scientific">Aquipseudomonas campi</name>
    <dbReference type="NCBI Taxonomy" id="2731681"/>
    <lineage>
        <taxon>Bacteria</taxon>
        <taxon>Pseudomonadati</taxon>
        <taxon>Pseudomonadota</taxon>
        <taxon>Gammaproteobacteria</taxon>
        <taxon>Pseudomonadales</taxon>
        <taxon>Pseudomonadaceae</taxon>
        <taxon>Aquipseudomonas</taxon>
    </lineage>
</organism>
<evidence type="ECO:0000259" key="10">
    <source>
        <dbReference type="PROSITE" id="PS50111"/>
    </source>
</evidence>
<gene>
    <name evidence="12" type="ORF">HNE05_19905</name>
</gene>
<dbReference type="SMART" id="SM00304">
    <property type="entry name" value="HAMP"/>
    <property type="match status" value="1"/>
</dbReference>
<name>A0A6M8G9M9_9GAMM</name>
<dbReference type="InterPro" id="IPR003660">
    <property type="entry name" value="HAMP_dom"/>
</dbReference>
<dbReference type="PANTHER" id="PTHR32089">
    <property type="entry name" value="METHYL-ACCEPTING CHEMOTAXIS PROTEIN MCPB"/>
    <property type="match status" value="1"/>
</dbReference>
<proteinExistence type="inferred from homology"/>
<evidence type="ECO:0000256" key="8">
    <source>
        <dbReference type="PROSITE-ProRule" id="PRU00284"/>
    </source>
</evidence>
<evidence type="ECO:0000256" key="3">
    <source>
        <dbReference type="ARBA" id="ARBA00022692"/>
    </source>
</evidence>
<dbReference type="InterPro" id="IPR004090">
    <property type="entry name" value="Chemotax_Me-accpt_rcpt"/>
</dbReference>
<evidence type="ECO:0000256" key="1">
    <source>
        <dbReference type="ARBA" id="ARBA00004141"/>
    </source>
</evidence>
<dbReference type="EMBL" id="CP053697">
    <property type="protein sequence ID" value="QKE65525.1"/>
    <property type="molecule type" value="Genomic_DNA"/>
</dbReference>
<dbReference type="Pfam" id="PF00015">
    <property type="entry name" value="MCPsignal"/>
    <property type="match status" value="1"/>
</dbReference>
<dbReference type="FunFam" id="1.10.287.950:FF:000001">
    <property type="entry name" value="Methyl-accepting chemotaxis sensory transducer"/>
    <property type="match status" value="1"/>
</dbReference>
<sequence>MNALLKPGMRTLERFRFARKFQLLALMFILPLAYAAWVIGQTYLEKLWVVDGERSGVRQLQALDRVELALVAQRNLSARWKATERNRQASAESQAALTRLQQGEAGLDEALQQLQQVLADEAASSHVTERLQTLQGLREGLGGQALSSVGWWPDAYDRFTLALQQLVSLREQIATESGLILDPWLETYLLMQMSTQGAPRLQQQLGVLASVGQGAVAAGQFSLQSRLQLREIRSATGESRLQLGKFGENLEGKLPKSLAAWKESYAQSLAGLDGWLQQLDQKMYGDGGISLDVASFEQGMDATQAHIARLQEATLAALDQRLQQYRAQALRALILTLGAFTTMVVLALYALLCLQASIRASAARITALAQQLRDGDLRSHVTVHGQDELALIGVALNDAVAQLRGSLQGVNQETAELGDTVVVLSDQAQVALRAVEQQQQQVSQIAAAATQMAATAQSVAENCEMAAQDATQTRHVAEASNQRSVQTTASMHQLTRQLGDAATALGELREQAQQINRVVDVIKGIAEQTNLLALNAAIEAARAGEQGRGFAVVADEVRSLSQRTQESTREISATVESLQRVAVQSVELMQAACGQAEVDAGAVTELGEHLGEIASAVQRVSDMLTQIATAVEQQAATAEEVSGNIQQVDQAAARLLDGAQAVHGVADRLSAGSRSLAQNTAHFHLQ</sequence>
<dbReference type="PANTHER" id="PTHR32089:SF120">
    <property type="entry name" value="METHYL-ACCEPTING CHEMOTAXIS PROTEIN TLPQ"/>
    <property type="match status" value="1"/>
</dbReference>
<evidence type="ECO:0000259" key="11">
    <source>
        <dbReference type="PROSITE" id="PS50885"/>
    </source>
</evidence>
<dbReference type="InterPro" id="IPR004089">
    <property type="entry name" value="MCPsignal_dom"/>
</dbReference>
<dbReference type="Gene3D" id="1.10.287.950">
    <property type="entry name" value="Methyl-accepting chemotaxis protein"/>
    <property type="match status" value="1"/>
</dbReference>
<evidence type="ECO:0000256" key="4">
    <source>
        <dbReference type="ARBA" id="ARBA00022989"/>
    </source>
</evidence>
<evidence type="ECO:0000256" key="6">
    <source>
        <dbReference type="ARBA" id="ARBA00023224"/>
    </source>
</evidence>
<keyword evidence="3 9" id="KW-0812">Transmembrane</keyword>
<accession>A0A6M8G9M9</accession>
<dbReference type="GO" id="GO:0004888">
    <property type="term" value="F:transmembrane signaling receptor activity"/>
    <property type="evidence" value="ECO:0007669"/>
    <property type="project" value="InterPro"/>
</dbReference>
<dbReference type="Pfam" id="PF00672">
    <property type="entry name" value="HAMP"/>
    <property type="match status" value="1"/>
</dbReference>
<keyword evidence="13" id="KW-1185">Reference proteome</keyword>
<dbReference type="SMART" id="SM00283">
    <property type="entry name" value="MA"/>
    <property type="match status" value="1"/>
</dbReference>
<comment type="subcellular location">
    <subcellularLocation>
        <location evidence="1">Membrane</location>
        <topology evidence="1">Multi-pass membrane protein</topology>
    </subcellularLocation>
</comment>
<dbReference type="GO" id="GO:0007165">
    <property type="term" value="P:signal transduction"/>
    <property type="evidence" value="ECO:0007669"/>
    <property type="project" value="UniProtKB-KW"/>
</dbReference>
<dbReference type="GO" id="GO:0016020">
    <property type="term" value="C:membrane"/>
    <property type="evidence" value="ECO:0007669"/>
    <property type="project" value="UniProtKB-SubCell"/>
</dbReference>
<reference evidence="12" key="1">
    <citation type="submission" date="2020-07" db="EMBL/GenBank/DDBJ databases">
        <title>Nitrate ammonifying Pseudomonas campi sp. nov. isolated from German agricultural grassland.</title>
        <authorList>
            <person name="Timsy T."/>
            <person name="Ulrich A."/>
            <person name="Spanner T."/>
            <person name="Foesel B."/>
            <person name="Kolb S."/>
            <person name="Horn M.A."/>
            <person name="Behrendt U."/>
        </authorList>
    </citation>
    <scope>NUCLEOTIDE SEQUENCE</scope>
    <source>
        <strain evidence="12">S1-A32-2</strain>
    </source>
</reference>
<keyword evidence="2" id="KW-0145">Chemotaxis</keyword>
<evidence type="ECO:0000256" key="2">
    <source>
        <dbReference type="ARBA" id="ARBA00022500"/>
    </source>
</evidence>
<dbReference type="RefSeq" id="WP_173211488.1">
    <property type="nucleotide sequence ID" value="NZ_CP053697.2"/>
</dbReference>
<evidence type="ECO:0000256" key="5">
    <source>
        <dbReference type="ARBA" id="ARBA00023136"/>
    </source>
</evidence>